<evidence type="ECO:0000313" key="1">
    <source>
        <dbReference type="EMBL" id="EGF93825.1"/>
    </source>
</evidence>
<dbReference type="EMBL" id="GL883076">
    <property type="protein sequence ID" value="EGF93825.1"/>
    <property type="molecule type" value="Genomic_DNA"/>
</dbReference>
<dbReference type="Proteomes" id="UP000006512">
    <property type="component" value="Unassembled WGS sequence"/>
</dbReference>
<organism evidence="1 2">
    <name type="scientific">Asticcacaulis biprosthecium C19</name>
    <dbReference type="NCBI Taxonomy" id="715226"/>
    <lineage>
        <taxon>Bacteria</taxon>
        <taxon>Pseudomonadati</taxon>
        <taxon>Pseudomonadota</taxon>
        <taxon>Alphaproteobacteria</taxon>
        <taxon>Caulobacterales</taxon>
        <taxon>Caulobacteraceae</taxon>
        <taxon>Asticcacaulis</taxon>
    </lineage>
</organism>
<dbReference type="HOGENOM" id="CLU_1106562_0_0_5"/>
<dbReference type="AlphaFoldDB" id="F4QG14"/>
<gene>
    <name evidence="1" type="ORF">ABI_00570</name>
</gene>
<dbReference type="OrthoDB" id="7472639at2"/>
<name>F4QG14_9CAUL</name>
<dbReference type="eggNOG" id="ENOG5032QVF">
    <property type="taxonomic scope" value="Bacteria"/>
</dbReference>
<accession>F4QG14</accession>
<keyword evidence="2" id="KW-1185">Reference proteome</keyword>
<dbReference type="STRING" id="715226.ABI_00570"/>
<sequence length="252" mass="27379">MTDYASPTVVQTSIPKADMTPLERYLLARIFDEDDEGETVFLSSCGSPNDTLEMPLGELRAAFSASQGIGSLALDLVAVKLDEWQGLADGDEVQLDLSMKSYEFVLQDIVKRSPVLNRIEVVTSYTCTKMRRDGFGGAAMAITAGEVRFKSTDDILNDFRTEDDAQPGEVFATFAVHSLLRLSEDAVRCQLPGIIETDPELGVAVDEVTAADIRAACTQVAEVSDLADERGFAEYKAAVLAIRLAKERQALA</sequence>
<protein>
    <submittedName>
        <fullName evidence="1">Uncharacterized protein</fullName>
    </submittedName>
</protein>
<reference evidence="2" key="1">
    <citation type="submission" date="2011-03" db="EMBL/GenBank/DDBJ databases">
        <title>Draft genome sequence of Brevundimonas diminuta.</title>
        <authorList>
            <person name="Brown P.J.B."/>
            <person name="Buechlein A."/>
            <person name="Hemmerich C."/>
            <person name="Brun Y.V."/>
        </authorList>
    </citation>
    <scope>NUCLEOTIDE SEQUENCE [LARGE SCALE GENOMIC DNA]</scope>
    <source>
        <strain evidence="2">C19</strain>
    </source>
</reference>
<proteinExistence type="predicted"/>
<evidence type="ECO:0000313" key="2">
    <source>
        <dbReference type="Proteomes" id="UP000006512"/>
    </source>
</evidence>
<dbReference type="RefSeq" id="WP_006270788.1">
    <property type="nucleotide sequence ID" value="NZ_GL883076.1"/>
</dbReference>